<reference evidence="1" key="2">
    <citation type="submission" date="2022-09" db="EMBL/GenBank/DDBJ databases">
        <authorList>
            <person name="Cesa-Luna C."/>
            <person name="Girard L."/>
            <person name="Lood C."/>
            <person name="Hofte M."/>
            <person name="De Mot R."/>
        </authorList>
    </citation>
    <scope>NUCLEOTIDE SEQUENCE</scope>
    <source>
        <strain evidence="1">COR51</strain>
    </source>
</reference>
<proteinExistence type="predicted"/>
<evidence type="ECO:0000313" key="2">
    <source>
        <dbReference type="Proteomes" id="UP001139994"/>
    </source>
</evidence>
<organism evidence="1 2">
    <name type="scientific">Pseudomonas peradeniyensis</name>
    <dbReference type="NCBI Taxonomy" id="2745488"/>
    <lineage>
        <taxon>Bacteria</taxon>
        <taxon>Pseudomonadati</taxon>
        <taxon>Pseudomonadota</taxon>
        <taxon>Gammaproteobacteria</taxon>
        <taxon>Pseudomonadales</taxon>
        <taxon>Pseudomonadaceae</taxon>
        <taxon>Pseudomonas</taxon>
    </lineage>
</organism>
<comment type="caution">
    <text evidence="1">The sequence shown here is derived from an EMBL/GenBank/DDBJ whole genome shotgun (WGS) entry which is preliminary data.</text>
</comment>
<dbReference type="RefSeq" id="WP_262951586.1">
    <property type="nucleotide sequence ID" value="NZ_JAOSLA010000017.1"/>
</dbReference>
<reference evidence="1" key="3">
    <citation type="journal article" date="2023" name="mSystems">
        <title>Charting the Lipopeptidome of Nonpathogenic Pseudomonas.</title>
        <authorList>
            <person name="Cesa-Luna C."/>
            <person name="Geudens N."/>
            <person name="Girard L."/>
            <person name="De Roo V."/>
            <person name="Maklad H.R."/>
            <person name="Martins J.C."/>
            <person name="Hofte M."/>
            <person name="De Mot R."/>
        </authorList>
    </citation>
    <scope>NUCLEOTIDE SEQUENCE</scope>
    <source>
        <strain evidence="1">COR51</strain>
    </source>
</reference>
<protein>
    <recommendedName>
        <fullName evidence="3">Ig-like domain (Group 3)</fullName>
    </recommendedName>
</protein>
<evidence type="ECO:0008006" key="3">
    <source>
        <dbReference type="Google" id="ProtNLM"/>
    </source>
</evidence>
<evidence type="ECO:0000313" key="1">
    <source>
        <dbReference type="EMBL" id="MCU7239008.1"/>
    </source>
</evidence>
<dbReference type="Proteomes" id="UP001139994">
    <property type="component" value="Unassembled WGS sequence"/>
</dbReference>
<keyword evidence="2" id="KW-1185">Reference proteome</keyword>
<gene>
    <name evidence="1" type="ORF">OC929_13170</name>
</gene>
<accession>A0ABT2VCJ1</accession>
<name>A0ABT2VCJ1_9PSED</name>
<reference evidence="1" key="1">
    <citation type="journal article" date="2022" name="Microbiol. Spectr.">
        <title>An Nuclear Magnetic Resonance Fingerprint Matching Approach for the Identification and Structural Re-Evaluation of Pseudomonas Lipopeptides.</title>
        <authorList>
            <person name="De Roo V."/>
            <person name="Verleysen Y."/>
            <person name="Kovacs B."/>
            <person name="De Vleeschouwer M."/>
            <person name="Muangkaew P."/>
            <person name="Girard L."/>
            <person name="Hofte M."/>
            <person name="De Mot R."/>
            <person name="Madder A."/>
            <person name="Geudens N."/>
            <person name="Martins J.C."/>
        </authorList>
    </citation>
    <scope>NUCLEOTIDE SEQUENCE</scope>
    <source>
        <strain evidence="1">COR51</strain>
    </source>
</reference>
<sequence length="540" mass="60138">MTDADDDGQGNGGLGYYDLLHNPKKILETRVGPYLDVADGDDIQLFLDDTMIYSRFVKKDETGVIVLEPTAEHFINTNEGLYGLWYKFISFPGGIEFPSDETELFIKTTIPGDPDKALPLPEENYKLEKASIVPEWLAGDTEKVTITVPKWTYQSGYDTLTIHWSGFEHSIRIDDIYNDTVIVLDDLRSKIPGGRTSLTYSITDDAGNYSLLAPPTTVDVDFDYPEQPGAPRVLVDGHEDQEIDMRYLLTADLVVVVPANENLQPGQAVVVEAYGRNADGEDMTSTSDPQNAGSPVEDMLFKIPNDFVKALVKGSIRVAYHVDGQHLSKSTFRLVIHTVIAAPTLPQAKNDKLDYLRDVLPDQHLKVDVEPYPGMRAGQKVTVVWKATGVVEWRSEEKIVRSRETLNFLLPDSLAMGGYSSEVSVTSFVNGIASTPREVAIEPQAVETPAIKIIPDGDKYTAEIEFPDWEDSDKVNLIINGRVAKRSIGYRQFDEPKKAKILALDSWIEENRGGAVLFNYGIRRDKDTTFLYSPPGLIQL</sequence>
<dbReference type="EMBL" id="JAOSLA010000017">
    <property type="protein sequence ID" value="MCU7239008.1"/>
    <property type="molecule type" value="Genomic_DNA"/>
</dbReference>